<dbReference type="AlphaFoldDB" id="M4ZKU2"/>
<keyword evidence="1" id="KW-0732">Signal</keyword>
<keyword evidence="4" id="KW-1185">Reference proteome</keyword>
<evidence type="ECO:0000259" key="2">
    <source>
        <dbReference type="Pfam" id="PF12256"/>
    </source>
</evidence>
<evidence type="ECO:0000313" key="4">
    <source>
        <dbReference type="Proteomes" id="UP000011841"/>
    </source>
</evidence>
<evidence type="ECO:0000256" key="1">
    <source>
        <dbReference type="ARBA" id="ARBA00022729"/>
    </source>
</evidence>
<dbReference type="KEGG" id="aol:S58_08740"/>
<name>M4ZKU2_9BRAD</name>
<dbReference type="PANTHER" id="PTHR44103:SF1">
    <property type="entry name" value="PROPROTEIN CONVERTASE P"/>
    <property type="match status" value="1"/>
</dbReference>
<evidence type="ECO:0000313" key="3">
    <source>
        <dbReference type="EMBL" id="BAM86885.1"/>
    </source>
</evidence>
<dbReference type="InterPro" id="IPR028994">
    <property type="entry name" value="Integrin_alpha_N"/>
</dbReference>
<dbReference type="Gene3D" id="2.40.128.340">
    <property type="match status" value="3"/>
</dbReference>
<dbReference type="STRING" id="1245469.S58_08740"/>
<feature type="domain" description="Insecticide toxin TcdB middle/N-terminal" evidence="2">
    <location>
        <begin position="581"/>
        <end position="706"/>
    </location>
</feature>
<dbReference type="InterPro" id="IPR013517">
    <property type="entry name" value="FG-GAP"/>
</dbReference>
<gene>
    <name evidence="3" type="ORF">S58_08740</name>
</gene>
<dbReference type="HOGENOM" id="CLU_341514_0_0_5"/>
<dbReference type="PANTHER" id="PTHR44103">
    <property type="entry name" value="PROPROTEIN CONVERTASE P"/>
    <property type="match status" value="1"/>
</dbReference>
<dbReference type="eggNOG" id="COG3209">
    <property type="taxonomic scope" value="Bacteria"/>
</dbReference>
<dbReference type="PATRIC" id="fig|1245469.3.peg.894"/>
<organism evidence="3 4">
    <name type="scientific">Bradyrhizobium oligotrophicum S58</name>
    <dbReference type="NCBI Taxonomy" id="1245469"/>
    <lineage>
        <taxon>Bacteria</taxon>
        <taxon>Pseudomonadati</taxon>
        <taxon>Pseudomonadota</taxon>
        <taxon>Alphaproteobacteria</taxon>
        <taxon>Hyphomicrobiales</taxon>
        <taxon>Nitrobacteraceae</taxon>
        <taxon>Bradyrhizobium</taxon>
    </lineage>
</organism>
<dbReference type="InterPro" id="IPR022045">
    <property type="entry name" value="TcdB_toxin_mid/N"/>
</dbReference>
<dbReference type="Pfam" id="PF13517">
    <property type="entry name" value="FG-GAP_3"/>
    <property type="match status" value="2"/>
</dbReference>
<protein>
    <recommendedName>
        <fullName evidence="2">Insecticide toxin TcdB middle/N-terminal domain-containing protein</fullName>
    </recommendedName>
</protein>
<dbReference type="Pfam" id="PF12256">
    <property type="entry name" value="TcdB_toxin_midN"/>
    <property type="match status" value="1"/>
</dbReference>
<accession>M4ZKU2</accession>
<dbReference type="Proteomes" id="UP000011841">
    <property type="component" value="Chromosome"/>
</dbReference>
<sequence length="830" mass="88720">MGGVNFDVNDRFCLDGQRLIAVNGAYGGDGTEYRTEVDSFSKVVSHGVAGTGPAWFEVRTKAGQIMEFGHTADSQILAVGKATARAWALNKLSDTKTNYLSVTYVNDATTGQSVPSWIVYAGNTTAGTAPYNSVGFVYASRPDAIRQYQAGSPVNTSVRLTNVKTYEGANLVSDYRLSYQQSSTSNNSELTSVTACGASGNCLPATTFQWANGGGNSFSPYVATNPNNLVASSYVRMQYWTPVLMDLNGDGKTDFVLAKNSSIYSYLSNGDGTFTTVNSTQNVHDFGGYPAGLYVTFVGDFDGDGKSDFAFVNSSQIYPFLGNGDGTFRVGVIQTPINWPLLDQGSFAPIAGDFNGDGKTDFLLVSQDYLYECMSAGGGAFSCTSIWINNGWNFGNPNARYVPITGDFNGDGKVDFIMLGGTTLYEAFGNGDGTFSYRQVDLTNGWRFGWPDDGIPPSDYMPVVGDFNGDGKTDWLMLKGSTIYLFQSRGNGDFDYVQISIPSPTPGWNFGTPPTTSFDVVAGDFNLDGRSDFVLIGGNGPYIYQFLSRGDGTFAYNTLPMPNNWNFGAPPDANYFVFGGDFNGDGRSDFALMDNGYIYTVAANGGSGDLVSQVTSGLGVTATITYAPLTSGSVYSRDANASYPIQDMQMALYVTSRLDLSNGVGGTYSSSYNYAGAKLDTSGRGFLGFRQMTVRDLATGIADTTTFRQDFPFVGMVSSATRTLGAQTLGQSANSYLCLNASGGTGISQSSAPYRVFLTQNTSSGTDLDGSVLPTVTTTNQYDDFGNATQVVVATPDGNSKTTVNVYANDTSNWYLGRLTRATVTSRRPQ</sequence>
<dbReference type="SUPFAM" id="SSF69318">
    <property type="entry name" value="Integrin alpha N-terminal domain"/>
    <property type="match status" value="2"/>
</dbReference>
<proteinExistence type="predicted"/>
<dbReference type="EMBL" id="AP012603">
    <property type="protein sequence ID" value="BAM86885.1"/>
    <property type="molecule type" value="Genomic_DNA"/>
</dbReference>
<reference evidence="3 4" key="1">
    <citation type="journal article" date="2013" name="Appl. Environ. Microbiol.">
        <title>Genome analysis suggests that the soil oligotrophic bacterium Agromonas oligotrophica (Bradyrhizobium oligotrophicum) is a nitrogen-fixing symbiont of Aeschynomene indica.</title>
        <authorList>
            <person name="Okubo T."/>
            <person name="Fukushima S."/>
            <person name="Itakura M."/>
            <person name="Oshima K."/>
            <person name="Longtonglang A."/>
            <person name="Teaumroong N."/>
            <person name="Mitsui H."/>
            <person name="Hattori M."/>
            <person name="Hattori R."/>
            <person name="Hattori T."/>
            <person name="Minamisawa K."/>
        </authorList>
    </citation>
    <scope>NUCLEOTIDE SEQUENCE [LARGE SCALE GENOMIC DNA]</scope>
    <source>
        <strain evidence="3 4">S58</strain>
    </source>
</reference>